<dbReference type="Proteomes" id="UP000326779">
    <property type="component" value="Chromosome"/>
</dbReference>
<dbReference type="GO" id="GO:0005829">
    <property type="term" value="C:cytosol"/>
    <property type="evidence" value="ECO:0007669"/>
    <property type="project" value="TreeGrafter"/>
</dbReference>
<dbReference type="NCBIfam" id="NF000928">
    <property type="entry name" value="PRK00092.1-2"/>
    <property type="match status" value="1"/>
</dbReference>
<dbReference type="EMBL" id="CP045143">
    <property type="protein sequence ID" value="QFR25237.1"/>
    <property type="molecule type" value="Genomic_DNA"/>
</dbReference>
<proteinExistence type="inferred from homology"/>
<dbReference type="RefSeq" id="WP_051225119.1">
    <property type="nucleotide sequence ID" value="NZ_BJTX01000002.1"/>
</dbReference>
<dbReference type="InterPro" id="IPR028998">
    <property type="entry name" value="RimP_C"/>
</dbReference>
<comment type="similarity">
    <text evidence="1">Belongs to the RimP family.</text>
</comment>
<dbReference type="PANTHER" id="PTHR33867:SF1">
    <property type="entry name" value="RIBOSOME MATURATION FACTOR RIMP"/>
    <property type="match status" value="1"/>
</dbReference>
<dbReference type="HAMAP" id="MF_01077">
    <property type="entry name" value="RimP"/>
    <property type="match status" value="1"/>
</dbReference>
<organism evidence="2 3">
    <name type="scientific">Schleiferilactobacillus harbinensis</name>
    <dbReference type="NCBI Taxonomy" id="304207"/>
    <lineage>
        <taxon>Bacteria</taxon>
        <taxon>Bacillati</taxon>
        <taxon>Bacillota</taxon>
        <taxon>Bacilli</taxon>
        <taxon>Lactobacillales</taxon>
        <taxon>Lactobacillaceae</taxon>
        <taxon>Schleiferilactobacillus</taxon>
    </lineage>
</organism>
<sequence length="169" mass="18725">MVTSLERGAVVAKQSIVDTVTPLVRPIVEAAGLQLVDVEYVKEGRSWYLRVYVDKQGGIDVEEIAKVSDPISTAMDTIDPDPFPEKYILEVSSPGAERPLKTDADLEKAVGEYIHISLYQPVDGQKVFEGTLQTLTATELTLVIKDKTRRIPRTFARDAIAHARLAIEF</sequence>
<dbReference type="Pfam" id="PF02576">
    <property type="entry name" value="RimP_N"/>
    <property type="match status" value="1"/>
</dbReference>
<dbReference type="InterPro" id="IPR003728">
    <property type="entry name" value="Ribosome_maturation_RimP"/>
</dbReference>
<keyword evidence="1" id="KW-0963">Cytoplasm</keyword>
<dbReference type="CDD" id="cd01734">
    <property type="entry name" value="YlxS_C"/>
    <property type="match status" value="1"/>
</dbReference>
<dbReference type="SUPFAM" id="SSF75420">
    <property type="entry name" value="YhbC-like, N-terminal domain"/>
    <property type="match status" value="1"/>
</dbReference>
<dbReference type="GO" id="GO:0006412">
    <property type="term" value="P:translation"/>
    <property type="evidence" value="ECO:0007669"/>
    <property type="project" value="TreeGrafter"/>
</dbReference>
<evidence type="ECO:0000256" key="1">
    <source>
        <dbReference type="HAMAP-Rule" id="MF_01077"/>
    </source>
</evidence>
<dbReference type="InterPro" id="IPR036847">
    <property type="entry name" value="RimP_C_sf"/>
</dbReference>
<name>A0A5P8MA77_9LACO</name>
<dbReference type="Gene3D" id="2.30.30.180">
    <property type="entry name" value="Ribosome maturation factor RimP, C-terminal domain"/>
    <property type="match status" value="1"/>
</dbReference>
<dbReference type="GO" id="GO:0000028">
    <property type="term" value="P:ribosomal small subunit assembly"/>
    <property type="evidence" value="ECO:0007669"/>
    <property type="project" value="TreeGrafter"/>
</dbReference>
<protein>
    <recommendedName>
        <fullName evidence="1">Ribosome maturation factor RimP</fullName>
    </recommendedName>
</protein>
<dbReference type="SUPFAM" id="SSF74942">
    <property type="entry name" value="YhbC-like, C-terminal domain"/>
    <property type="match status" value="1"/>
</dbReference>
<dbReference type="KEGG" id="lhb:D1010_10285"/>
<gene>
    <name evidence="1 2" type="primary">rimP</name>
    <name evidence="2" type="ORF">D1010_10285</name>
</gene>
<dbReference type="Pfam" id="PF17384">
    <property type="entry name" value="DUF150_C"/>
    <property type="match status" value="1"/>
</dbReference>
<comment type="subcellular location">
    <subcellularLocation>
        <location evidence="1">Cytoplasm</location>
    </subcellularLocation>
</comment>
<keyword evidence="1" id="KW-0690">Ribosome biogenesis</keyword>
<dbReference type="PANTHER" id="PTHR33867">
    <property type="entry name" value="RIBOSOME MATURATION FACTOR RIMP"/>
    <property type="match status" value="1"/>
</dbReference>
<dbReference type="AlphaFoldDB" id="A0A5P8MA77"/>
<comment type="function">
    <text evidence="1">Required for maturation of 30S ribosomal subunits.</text>
</comment>
<accession>A0A5P8MA77</accession>
<reference evidence="2 3" key="1">
    <citation type="submission" date="2019-10" db="EMBL/GenBank/DDBJ databases">
        <title>The completed genome of Lactobacillus harbinensis M1.</title>
        <authorList>
            <person name="Zheng Y."/>
        </authorList>
    </citation>
    <scope>NUCLEOTIDE SEQUENCE [LARGE SCALE GENOMIC DNA]</scope>
    <source>
        <strain evidence="2 3">M1</strain>
    </source>
</reference>
<evidence type="ECO:0000313" key="2">
    <source>
        <dbReference type="EMBL" id="QFR25237.1"/>
    </source>
</evidence>
<evidence type="ECO:0000313" key="3">
    <source>
        <dbReference type="Proteomes" id="UP000326779"/>
    </source>
</evidence>
<dbReference type="Gene3D" id="3.30.300.70">
    <property type="entry name" value="RimP-like superfamily, N-terminal"/>
    <property type="match status" value="1"/>
</dbReference>
<dbReference type="FunFam" id="3.30.300.70:FF:000001">
    <property type="entry name" value="Ribosome maturation factor RimP"/>
    <property type="match status" value="1"/>
</dbReference>
<dbReference type="InterPro" id="IPR028989">
    <property type="entry name" value="RimP_N"/>
</dbReference>
<dbReference type="InterPro" id="IPR035956">
    <property type="entry name" value="RimP_N_sf"/>
</dbReference>